<keyword evidence="3" id="KW-1185">Reference proteome</keyword>
<dbReference type="AlphaFoldDB" id="A0A381FBE0"/>
<dbReference type="EMBL" id="FTMF01000010">
    <property type="protein sequence ID" value="SIQ91808.1"/>
    <property type="molecule type" value="Genomic_DNA"/>
</dbReference>
<name>A0A381FBE0_9FLAO</name>
<sequence>MNKSTFMLDKSKDLMQNLLRHNAERMFYRHKMLTTMSINAPSKKIRG</sequence>
<evidence type="ECO:0000313" key="4">
    <source>
        <dbReference type="Proteomes" id="UP000255231"/>
    </source>
</evidence>
<dbReference type="Proteomes" id="UP000255231">
    <property type="component" value="Unassembled WGS sequence"/>
</dbReference>
<evidence type="ECO:0000313" key="3">
    <source>
        <dbReference type="Proteomes" id="UP000185725"/>
    </source>
</evidence>
<evidence type="ECO:0000313" key="2">
    <source>
        <dbReference type="EMBL" id="SUX43774.1"/>
    </source>
</evidence>
<dbReference type="EMBL" id="UFVS01000001">
    <property type="protein sequence ID" value="SUX43774.1"/>
    <property type="molecule type" value="Genomic_DNA"/>
</dbReference>
<accession>A0A381FBE0</accession>
<protein>
    <submittedName>
        <fullName evidence="2">Uncharacterized protein</fullName>
    </submittedName>
</protein>
<reference evidence="2 4" key="2">
    <citation type="submission" date="2018-06" db="EMBL/GenBank/DDBJ databases">
        <authorList>
            <consortium name="Pathogen Informatics"/>
            <person name="Doyle S."/>
        </authorList>
    </citation>
    <scope>NUCLEOTIDE SEQUENCE [LARGE SCALE GENOMIC DNA]</scope>
    <source>
        <strain evidence="2 4">NCTC13560</strain>
    </source>
</reference>
<proteinExistence type="predicted"/>
<evidence type="ECO:0000313" key="1">
    <source>
        <dbReference type="EMBL" id="SIQ91808.1"/>
    </source>
</evidence>
<reference evidence="1 3" key="1">
    <citation type="submission" date="2017-01" db="EMBL/GenBank/DDBJ databases">
        <authorList>
            <person name="Varghese N."/>
            <person name="Submissions S."/>
        </authorList>
    </citation>
    <scope>NUCLEOTIDE SEQUENCE [LARGE SCALE GENOMIC DNA]</scope>
    <source>
        <strain evidence="1 3">ATCC 27950</strain>
    </source>
</reference>
<organism evidence="2 4">
    <name type="scientific">Chryseobacterium indoltheticum</name>
    <dbReference type="NCBI Taxonomy" id="254"/>
    <lineage>
        <taxon>Bacteria</taxon>
        <taxon>Pseudomonadati</taxon>
        <taxon>Bacteroidota</taxon>
        <taxon>Flavobacteriia</taxon>
        <taxon>Flavobacteriales</taxon>
        <taxon>Weeksellaceae</taxon>
        <taxon>Chryseobacterium group</taxon>
        <taxon>Chryseobacterium</taxon>
    </lineage>
</organism>
<gene>
    <name evidence="2" type="ORF">NCTC13560_02204</name>
    <name evidence="1" type="ORF">SAMN05421682_11024</name>
</gene>
<dbReference type="Proteomes" id="UP000185725">
    <property type="component" value="Unassembled WGS sequence"/>
</dbReference>